<dbReference type="NCBIfam" id="NF002528">
    <property type="entry name" value="PRK01966.1-4"/>
    <property type="match status" value="1"/>
</dbReference>
<comment type="pathway">
    <text evidence="12">Cell wall biogenesis; peptidoglycan biosynthesis.</text>
</comment>
<dbReference type="InterPro" id="IPR005905">
    <property type="entry name" value="D_ala_D_ala"/>
</dbReference>
<keyword evidence="7 15" id="KW-0460">Magnesium</keyword>
<dbReference type="UniPathway" id="UPA00219"/>
<evidence type="ECO:0000256" key="16">
    <source>
        <dbReference type="PROSITE-ProRule" id="PRU00409"/>
    </source>
</evidence>
<evidence type="ECO:0000256" key="1">
    <source>
        <dbReference type="ARBA" id="ARBA00001936"/>
    </source>
</evidence>
<evidence type="ECO:0000256" key="7">
    <source>
        <dbReference type="ARBA" id="ARBA00022842"/>
    </source>
</evidence>
<comment type="subcellular location">
    <subcellularLocation>
        <location evidence="12">Cytoplasm</location>
    </subcellularLocation>
</comment>
<evidence type="ECO:0000256" key="6">
    <source>
        <dbReference type="ARBA" id="ARBA00022840"/>
    </source>
</evidence>
<organism evidence="18 19">
    <name type="scientific">Peptococcus niger</name>
    <dbReference type="NCBI Taxonomy" id="2741"/>
    <lineage>
        <taxon>Bacteria</taxon>
        <taxon>Bacillati</taxon>
        <taxon>Bacillota</taxon>
        <taxon>Clostridia</taxon>
        <taxon>Eubacteriales</taxon>
        <taxon>Peptococcaceae</taxon>
        <taxon>Peptococcus</taxon>
    </lineage>
</organism>
<feature type="binding site" evidence="14">
    <location>
        <begin position="182"/>
        <end position="184"/>
    </location>
    <ligand>
        <name>ATP</name>
        <dbReference type="ChEBI" id="CHEBI:30616"/>
    </ligand>
</feature>
<comment type="cofactor">
    <cofactor evidence="1">
        <name>Mn(2+)</name>
        <dbReference type="ChEBI" id="CHEBI:29035"/>
    </cofactor>
</comment>
<keyword evidence="8 12" id="KW-0133">Cell shape</keyword>
<dbReference type="InterPro" id="IPR013815">
    <property type="entry name" value="ATP_grasp_subdomain_1"/>
</dbReference>
<dbReference type="GO" id="GO:0009252">
    <property type="term" value="P:peptidoglycan biosynthetic process"/>
    <property type="evidence" value="ECO:0007669"/>
    <property type="project" value="UniProtKB-UniRule"/>
</dbReference>
<dbReference type="SUPFAM" id="SSF52440">
    <property type="entry name" value="PreATP-grasp domain"/>
    <property type="match status" value="1"/>
</dbReference>
<evidence type="ECO:0000256" key="12">
    <source>
        <dbReference type="HAMAP-Rule" id="MF_00047"/>
    </source>
</evidence>
<dbReference type="InterPro" id="IPR011761">
    <property type="entry name" value="ATP-grasp"/>
</dbReference>
<feature type="binding site" evidence="15">
    <location>
        <position position="314"/>
    </location>
    <ligand>
        <name>Mg(2+)</name>
        <dbReference type="ChEBI" id="CHEBI:18420"/>
        <label>2</label>
    </ligand>
</feature>
<feature type="binding site" evidence="14">
    <location>
        <begin position="220"/>
        <end position="227"/>
    </location>
    <ligand>
        <name>ATP</name>
        <dbReference type="ChEBI" id="CHEBI:30616"/>
    </ligand>
</feature>
<comment type="function">
    <text evidence="12">Cell wall formation.</text>
</comment>
<dbReference type="InterPro" id="IPR011127">
    <property type="entry name" value="Dala_Dala_lig_N"/>
</dbReference>
<keyword evidence="19" id="KW-1185">Reference proteome</keyword>
<dbReference type="OrthoDB" id="9813261at2"/>
<dbReference type="GO" id="GO:0005524">
    <property type="term" value="F:ATP binding"/>
    <property type="evidence" value="ECO:0007669"/>
    <property type="project" value="UniProtKB-UniRule"/>
</dbReference>
<evidence type="ECO:0000256" key="8">
    <source>
        <dbReference type="ARBA" id="ARBA00022960"/>
    </source>
</evidence>
<dbReference type="Gene3D" id="3.40.50.20">
    <property type="match status" value="1"/>
</dbReference>
<reference evidence="18 19" key="1">
    <citation type="submission" date="2016-10" db="EMBL/GenBank/DDBJ databases">
        <authorList>
            <person name="de Groot N.N."/>
        </authorList>
    </citation>
    <scope>NUCLEOTIDE SEQUENCE [LARGE SCALE GENOMIC DNA]</scope>
    <source>
        <strain evidence="18 19">DSM 20475</strain>
    </source>
</reference>
<evidence type="ECO:0000256" key="2">
    <source>
        <dbReference type="ARBA" id="ARBA00010871"/>
    </source>
</evidence>
<evidence type="ECO:0000259" key="17">
    <source>
        <dbReference type="PROSITE" id="PS50975"/>
    </source>
</evidence>
<keyword evidence="9 12" id="KW-0573">Peptidoglycan synthesis</keyword>
<dbReference type="Pfam" id="PF01820">
    <property type="entry name" value="Dala_Dala_lig_N"/>
    <property type="match status" value="1"/>
</dbReference>
<gene>
    <name evidence="12" type="primary">ddl</name>
    <name evidence="18" type="ORF">SAMN04489866_102248</name>
</gene>
<dbReference type="SUPFAM" id="SSF56059">
    <property type="entry name" value="Glutathione synthetase ATP-binding domain-like"/>
    <property type="match status" value="1"/>
</dbReference>
<dbReference type="GO" id="GO:0071555">
    <property type="term" value="P:cell wall organization"/>
    <property type="evidence" value="ECO:0007669"/>
    <property type="project" value="UniProtKB-KW"/>
</dbReference>
<keyword evidence="6 16" id="KW-0067">ATP-binding</keyword>
<feature type="binding site" evidence="14">
    <location>
        <begin position="313"/>
        <end position="314"/>
    </location>
    <ligand>
        <name>ATP</name>
        <dbReference type="ChEBI" id="CHEBI:30616"/>
    </ligand>
</feature>
<dbReference type="PROSITE" id="PS00843">
    <property type="entry name" value="DALA_DALA_LIGASE_1"/>
    <property type="match status" value="1"/>
</dbReference>
<protein>
    <recommendedName>
        <fullName evidence="12">D-alanine--D-alanine ligase</fullName>
        <ecNumber evidence="12">6.3.2.4</ecNumber>
    </recommendedName>
    <alternativeName>
        <fullName evidence="12">D-Ala-D-Ala ligase</fullName>
    </alternativeName>
    <alternativeName>
        <fullName evidence="12">D-alanylalanine synthetase</fullName>
    </alternativeName>
</protein>
<dbReference type="InterPro" id="IPR000291">
    <property type="entry name" value="D-Ala_lig_Van_CS"/>
</dbReference>
<comment type="similarity">
    <text evidence="2 12">Belongs to the D-alanine--D-alanine ligase family.</text>
</comment>
<dbReference type="GO" id="GO:0008716">
    <property type="term" value="F:D-alanine-D-alanine ligase activity"/>
    <property type="evidence" value="ECO:0007669"/>
    <property type="project" value="UniProtKB-UniRule"/>
</dbReference>
<keyword evidence="11 12" id="KW-0961">Cell wall biogenesis/degradation</keyword>
<accession>A0A1G6TVK7</accession>
<dbReference type="InterPro" id="IPR011095">
    <property type="entry name" value="Dala_Dala_lig_C"/>
</dbReference>
<evidence type="ECO:0000256" key="5">
    <source>
        <dbReference type="ARBA" id="ARBA00022741"/>
    </source>
</evidence>
<dbReference type="EC" id="6.3.2.4" evidence="12"/>
<dbReference type="PANTHER" id="PTHR23132">
    <property type="entry name" value="D-ALANINE--D-ALANINE LIGASE"/>
    <property type="match status" value="1"/>
</dbReference>
<dbReference type="Gene3D" id="3.30.1490.20">
    <property type="entry name" value="ATP-grasp fold, A domain"/>
    <property type="match status" value="1"/>
</dbReference>
<name>A0A1G6TVK7_PEPNI</name>
<dbReference type="HAMAP" id="MF_00047">
    <property type="entry name" value="Dala_Dala_lig"/>
    <property type="match status" value="1"/>
</dbReference>
<keyword evidence="4 15" id="KW-0479">Metal-binding</keyword>
<feature type="binding site" evidence="14">
    <location>
        <begin position="190"/>
        <end position="191"/>
    </location>
    <ligand>
        <name>ATP</name>
        <dbReference type="ChEBI" id="CHEBI:30616"/>
    </ligand>
</feature>
<keyword evidence="3 12" id="KW-0436">Ligase</keyword>
<dbReference type="NCBIfam" id="TIGR01205">
    <property type="entry name" value="D_ala_D_alaTIGR"/>
    <property type="match status" value="1"/>
</dbReference>
<dbReference type="Proteomes" id="UP000198995">
    <property type="component" value="Unassembled WGS sequence"/>
</dbReference>
<proteinExistence type="inferred from homology"/>
<evidence type="ECO:0000256" key="9">
    <source>
        <dbReference type="ARBA" id="ARBA00022984"/>
    </source>
</evidence>
<evidence type="ECO:0000256" key="11">
    <source>
        <dbReference type="ARBA" id="ARBA00023316"/>
    </source>
</evidence>
<dbReference type="PROSITE" id="PS00844">
    <property type="entry name" value="DALA_DALA_LIGASE_2"/>
    <property type="match status" value="1"/>
</dbReference>
<comment type="cofactor">
    <cofactor evidence="15">
        <name>Mg(2+)</name>
        <dbReference type="ChEBI" id="CHEBI:18420"/>
    </cofactor>
    <cofactor evidence="15">
        <name>Mn(2+)</name>
        <dbReference type="ChEBI" id="CHEBI:29035"/>
    </cofactor>
    <text evidence="15">Binds 2 magnesium or manganese ions per subunit.</text>
</comment>
<dbReference type="STRING" id="2741.SAMN04489866_102248"/>
<evidence type="ECO:0000256" key="10">
    <source>
        <dbReference type="ARBA" id="ARBA00023211"/>
    </source>
</evidence>
<feature type="domain" description="ATP-grasp" evidence="17">
    <location>
        <begin position="140"/>
        <end position="347"/>
    </location>
</feature>
<feature type="active site" evidence="13">
    <location>
        <position position="190"/>
    </location>
</feature>
<evidence type="ECO:0000256" key="3">
    <source>
        <dbReference type="ARBA" id="ARBA00022598"/>
    </source>
</evidence>
<dbReference type="AlphaFoldDB" id="A0A1G6TVK7"/>
<dbReference type="RefSeq" id="WP_091791251.1">
    <property type="nucleotide sequence ID" value="NZ_FNAF01000002.1"/>
</dbReference>
<keyword evidence="12" id="KW-0963">Cytoplasm</keyword>
<evidence type="ECO:0000256" key="4">
    <source>
        <dbReference type="ARBA" id="ARBA00022723"/>
    </source>
</evidence>
<dbReference type="GO" id="GO:0008360">
    <property type="term" value="P:regulation of cell shape"/>
    <property type="evidence" value="ECO:0007669"/>
    <property type="project" value="UniProtKB-KW"/>
</dbReference>
<keyword evidence="5 14" id="KW-0547">Nucleotide-binding</keyword>
<dbReference type="Pfam" id="PF07478">
    <property type="entry name" value="Dala_Dala_lig_C"/>
    <property type="match status" value="1"/>
</dbReference>
<evidence type="ECO:0000256" key="13">
    <source>
        <dbReference type="PIRSR" id="PIRSR039102-1"/>
    </source>
</evidence>
<dbReference type="InterPro" id="IPR016185">
    <property type="entry name" value="PreATP-grasp_dom_sf"/>
</dbReference>
<dbReference type="PANTHER" id="PTHR23132:SF25">
    <property type="entry name" value="D-ALANINE--D-ALANINE LIGASE A"/>
    <property type="match status" value="1"/>
</dbReference>
<comment type="catalytic activity">
    <reaction evidence="12">
        <text>2 D-alanine + ATP = D-alanyl-D-alanine + ADP + phosphate + H(+)</text>
        <dbReference type="Rhea" id="RHEA:11224"/>
        <dbReference type="ChEBI" id="CHEBI:15378"/>
        <dbReference type="ChEBI" id="CHEBI:30616"/>
        <dbReference type="ChEBI" id="CHEBI:43474"/>
        <dbReference type="ChEBI" id="CHEBI:57416"/>
        <dbReference type="ChEBI" id="CHEBI:57822"/>
        <dbReference type="ChEBI" id="CHEBI:456216"/>
        <dbReference type="EC" id="6.3.2.4"/>
    </reaction>
</comment>
<evidence type="ECO:0000313" key="18">
    <source>
        <dbReference type="EMBL" id="SDD32934.1"/>
    </source>
</evidence>
<feature type="active site" evidence="13">
    <location>
        <position position="325"/>
    </location>
</feature>
<feature type="binding site" evidence="15">
    <location>
        <position position="314"/>
    </location>
    <ligand>
        <name>Mg(2+)</name>
        <dbReference type="ChEBI" id="CHEBI:18420"/>
        <label>1</label>
    </ligand>
</feature>
<sequence>MKKPLTVGVLFGGPSEEYEVSRKSAQTVMRGLREAGFEAVAIGIARHGRWYGPVEEADIADFDPVENAPGEVGMMPRPGGTVYRLFDLQPVCELDVVFPIIHGTYGEDGRLQGFLDMCRLPYVGAGVGASAIGMDKVYMRDIAKCHGIAQTDYAVVLRKRWQREPESILDELQVKFARTDVFVKPANGGSSIGINRACNREELALALDEAARYDRKIMVERAIDKREIELAILGNENPVASLPGEILADQAFYDYHSKYESHASRTVCPADLDDMTREAVRQTGLRIYRALDMCGMCRVDFFIEKESGRLLFNEVNTLPGFTDISMYAQMWAASGKDLPTLCRELVDLALAQRAEMDANVITRGGK</sequence>
<feature type="active site" evidence="13">
    <location>
        <position position="17"/>
    </location>
</feature>
<dbReference type="PROSITE" id="PS50975">
    <property type="entry name" value="ATP_GRASP"/>
    <property type="match status" value="1"/>
</dbReference>
<keyword evidence="10 15" id="KW-0464">Manganese</keyword>
<dbReference type="Gene3D" id="3.30.470.20">
    <property type="entry name" value="ATP-grasp fold, B domain"/>
    <property type="match status" value="1"/>
</dbReference>
<evidence type="ECO:0000256" key="15">
    <source>
        <dbReference type="PIRSR" id="PIRSR039102-3"/>
    </source>
</evidence>
<evidence type="ECO:0000256" key="14">
    <source>
        <dbReference type="PIRSR" id="PIRSR039102-2"/>
    </source>
</evidence>
<dbReference type="GO" id="GO:0046872">
    <property type="term" value="F:metal ion binding"/>
    <property type="evidence" value="ECO:0007669"/>
    <property type="project" value="UniProtKB-KW"/>
</dbReference>
<dbReference type="PIRSF" id="PIRSF039102">
    <property type="entry name" value="Ddl/VanB"/>
    <property type="match status" value="1"/>
</dbReference>
<feature type="binding site" evidence="15">
    <location>
        <position position="300"/>
    </location>
    <ligand>
        <name>Mg(2+)</name>
        <dbReference type="ChEBI" id="CHEBI:18420"/>
        <label>1</label>
    </ligand>
</feature>
<dbReference type="GO" id="GO:0005829">
    <property type="term" value="C:cytosol"/>
    <property type="evidence" value="ECO:0007669"/>
    <property type="project" value="TreeGrafter"/>
</dbReference>
<feature type="binding site" evidence="15">
    <location>
        <position position="316"/>
    </location>
    <ligand>
        <name>Mg(2+)</name>
        <dbReference type="ChEBI" id="CHEBI:18420"/>
        <label>2</label>
    </ligand>
</feature>
<feature type="binding site" evidence="14">
    <location>
        <position position="136"/>
    </location>
    <ligand>
        <name>ATP</name>
        <dbReference type="ChEBI" id="CHEBI:30616"/>
    </ligand>
</feature>
<evidence type="ECO:0000313" key="19">
    <source>
        <dbReference type="Proteomes" id="UP000198995"/>
    </source>
</evidence>
<dbReference type="EMBL" id="FNAF01000002">
    <property type="protein sequence ID" value="SDD32934.1"/>
    <property type="molecule type" value="Genomic_DNA"/>
</dbReference>